<accession>A0A9W8J9S0</accession>
<dbReference type="EMBL" id="JANBPK010000919">
    <property type="protein sequence ID" value="KAJ2928918.1"/>
    <property type="molecule type" value="Genomic_DNA"/>
</dbReference>
<dbReference type="PANTHER" id="PTHR31240:SF0">
    <property type="entry name" value="MATERNAL EFFECT EMBRYO ARREST 18"/>
    <property type="match status" value="1"/>
</dbReference>
<protein>
    <submittedName>
        <fullName evidence="1">Uncharacterized protein</fullName>
    </submittedName>
</protein>
<organism evidence="1 2">
    <name type="scientific">Candolleomyces eurysporus</name>
    <dbReference type="NCBI Taxonomy" id="2828524"/>
    <lineage>
        <taxon>Eukaryota</taxon>
        <taxon>Fungi</taxon>
        <taxon>Dikarya</taxon>
        <taxon>Basidiomycota</taxon>
        <taxon>Agaricomycotina</taxon>
        <taxon>Agaricomycetes</taxon>
        <taxon>Agaricomycetidae</taxon>
        <taxon>Agaricales</taxon>
        <taxon>Agaricineae</taxon>
        <taxon>Psathyrellaceae</taxon>
        <taxon>Candolleomyces</taxon>
    </lineage>
</organism>
<dbReference type="Proteomes" id="UP001140091">
    <property type="component" value="Unassembled WGS sequence"/>
</dbReference>
<comment type="caution">
    <text evidence="1">The sequence shown here is derived from an EMBL/GenBank/DDBJ whole genome shotgun (WGS) entry which is preliminary data.</text>
</comment>
<evidence type="ECO:0000313" key="1">
    <source>
        <dbReference type="EMBL" id="KAJ2928918.1"/>
    </source>
</evidence>
<dbReference type="OrthoDB" id="10267139at2759"/>
<name>A0A9W8J9S0_9AGAR</name>
<dbReference type="Gene3D" id="3.40.50.10680">
    <property type="entry name" value="CofD-like domains"/>
    <property type="match status" value="1"/>
</dbReference>
<dbReference type="PANTHER" id="PTHR31240">
    <property type="entry name" value="MATERNAL EFFECT EMBRYO ARREST 18"/>
    <property type="match status" value="1"/>
</dbReference>
<dbReference type="AlphaFoldDB" id="A0A9W8J9S0"/>
<keyword evidence="2" id="KW-1185">Reference proteome</keyword>
<sequence>MENDRETYGYTAIDYINAIVRTLNANYSIPQYGLGNANTTYPASAFITDLVYLKNTKVPINEVAIRRLGIKCTEASVHGGAELLRFDAETVRETLAKIWTERTEG</sequence>
<gene>
    <name evidence="1" type="ORF">H1R20_g8340</name>
</gene>
<dbReference type="SUPFAM" id="SSF142338">
    <property type="entry name" value="CofD-like"/>
    <property type="match status" value="1"/>
</dbReference>
<evidence type="ECO:0000313" key="2">
    <source>
        <dbReference type="Proteomes" id="UP001140091"/>
    </source>
</evidence>
<dbReference type="InterPro" id="IPR038136">
    <property type="entry name" value="CofD-like_dom_sf"/>
</dbReference>
<feature type="non-terminal residue" evidence="1">
    <location>
        <position position="1"/>
    </location>
</feature>
<proteinExistence type="predicted"/>
<reference evidence="1" key="1">
    <citation type="submission" date="2022-06" db="EMBL/GenBank/DDBJ databases">
        <title>Genome Sequence of Candolleomyces eurysporus.</title>
        <authorList>
            <person name="Buettner E."/>
        </authorList>
    </citation>
    <scope>NUCLEOTIDE SEQUENCE</scope>
    <source>
        <strain evidence="1">VTCC 930004</strain>
    </source>
</reference>